<keyword evidence="4" id="KW-1185">Reference proteome</keyword>
<evidence type="ECO:0000259" key="2">
    <source>
        <dbReference type="Pfam" id="PF20469"/>
    </source>
</evidence>
<dbReference type="Gene3D" id="3.40.50.300">
    <property type="entry name" value="P-loop containing nucleotide triphosphate hydrolases"/>
    <property type="match status" value="1"/>
</dbReference>
<dbReference type="SUPFAM" id="SSF52540">
    <property type="entry name" value="P-loop containing nucleoside triphosphate hydrolases"/>
    <property type="match status" value="1"/>
</dbReference>
<name>A0A0M6Y0U8_9HYPH</name>
<dbReference type="EMBL" id="CXST01000001">
    <property type="protein sequence ID" value="CTQ43736.1"/>
    <property type="molecule type" value="Genomic_DNA"/>
</dbReference>
<evidence type="ECO:0000313" key="4">
    <source>
        <dbReference type="Proteomes" id="UP000048926"/>
    </source>
</evidence>
<organism evidence="3 4">
    <name type="scientific">Roseibium aggregatum</name>
    <dbReference type="NCBI Taxonomy" id="187304"/>
    <lineage>
        <taxon>Bacteria</taxon>
        <taxon>Pseudomonadati</taxon>
        <taxon>Pseudomonadota</taxon>
        <taxon>Alphaproteobacteria</taxon>
        <taxon>Hyphomicrobiales</taxon>
        <taxon>Stappiaceae</taxon>
        <taxon>Roseibium</taxon>
    </lineage>
</organism>
<dbReference type="Proteomes" id="UP000048926">
    <property type="component" value="Unassembled WGS sequence"/>
</dbReference>
<dbReference type="Pfam" id="PF20469">
    <property type="entry name" value="OLD-like_TOPRIM"/>
    <property type="match status" value="1"/>
</dbReference>
<accession>A0A0M6Y0U8</accession>
<feature type="domain" description="OLD protein-like TOPRIM" evidence="2">
    <location>
        <begin position="453"/>
        <end position="522"/>
    </location>
</feature>
<dbReference type="InterPro" id="IPR051396">
    <property type="entry name" value="Bact_Antivir_Def_Nuclease"/>
</dbReference>
<feature type="domain" description="Endonuclease GajA/Old nuclease/RecF-like AAA" evidence="1">
    <location>
        <begin position="1"/>
        <end position="402"/>
    </location>
</feature>
<reference evidence="4" key="1">
    <citation type="submission" date="2015-07" db="EMBL/GenBank/DDBJ databases">
        <authorList>
            <person name="Rodrigo-Torres Lidia"/>
            <person name="Arahal R.David."/>
        </authorList>
    </citation>
    <scope>NUCLEOTIDE SEQUENCE [LARGE SCALE GENOMIC DNA]</scope>
    <source>
        <strain evidence="4">CECT 4801</strain>
    </source>
</reference>
<gene>
    <name evidence="3" type="ORF">LAL4801_02178</name>
</gene>
<dbReference type="Pfam" id="PF13175">
    <property type="entry name" value="AAA_15"/>
    <property type="match status" value="1"/>
</dbReference>
<evidence type="ECO:0000313" key="3">
    <source>
        <dbReference type="EMBL" id="CTQ43736.1"/>
    </source>
</evidence>
<dbReference type="CDD" id="cd01026">
    <property type="entry name" value="TOPRIM_OLD"/>
    <property type="match status" value="1"/>
</dbReference>
<dbReference type="InterPro" id="IPR034139">
    <property type="entry name" value="TOPRIM_OLD"/>
</dbReference>
<dbReference type="PANTHER" id="PTHR43581:SF2">
    <property type="entry name" value="EXCINUCLEASE ATPASE SUBUNIT"/>
    <property type="match status" value="1"/>
</dbReference>
<dbReference type="RefSeq" id="WP_055655963.1">
    <property type="nucleotide sequence ID" value="NZ_CXST01000001.1"/>
</dbReference>
<dbReference type="InterPro" id="IPR041685">
    <property type="entry name" value="AAA_GajA/Old/RecF-like"/>
</dbReference>
<dbReference type="OrthoDB" id="9816534at2"/>
<dbReference type="InterPro" id="IPR027417">
    <property type="entry name" value="P-loop_NTPase"/>
</dbReference>
<dbReference type="PANTHER" id="PTHR43581">
    <property type="entry name" value="ATP/GTP PHOSPHATASE"/>
    <property type="match status" value="1"/>
</dbReference>
<protein>
    <submittedName>
        <fullName evidence="3">Recombination protein F</fullName>
    </submittedName>
</protein>
<sequence>MRLENVSIRNFRLLRRVSIDLAEDKTTTIFVGPNNSGKTSVMEALRLFIGPGGEAPKISFHDLSQFRHRDLKRIEVLLTAEADPEKRIALLKRFAPRMRLDLTFAYSEDQADLVAATQLLMDLSPGTNKVRMRIDYTLENAKKLLDDFEARPRKDLSLCDFLKDTFRNHFKRMFFKVSPDGKEVEKLDDGGLLKSLLRIDLVPAQRHVDDDEGSRSAKLSKLLHDHYERFYQVDDAAGYQAIEDALAQSAGDLTGKYGKAFGRLTKRLQNFGYPPGQKAPDLRVRAELSAETIYRDNARIYYASEHAGKGGAMEEFELPEKYNGLGYKNLIYIVLQLESFRAAIDAVKGDKPRVHIIAIEEPEAHLHPQMQTVFISEISKALETDGVTTAQVLLSTHSSHMIAQSEFEPVRYFRRVGRQVVMQDLSKLPLPENDPDLLDFLRRYIRLTHCDLFFADKAIFVEGQVERLLLPMMMEEQAKVEGCETLGSQYISISEVGGAYAHKFKPIIEFLGIPSLIITDLDSVDDNNEKCPVAEGIGTSNVCLRTWIPAKANIDELMVCDEAAKTQGCIRIAYQVSQNGRCGRSFEEAFIYANVPWLTANHAKLSTTKAAVKKAVDAGLVAQAWALSAKLAKVDFALDLINAPGWGIPLYIQQGLKWLAEHPAK</sequence>
<dbReference type="AlphaFoldDB" id="A0A0M6Y0U8"/>
<evidence type="ECO:0000259" key="1">
    <source>
        <dbReference type="Pfam" id="PF13175"/>
    </source>
</evidence>
<proteinExistence type="predicted"/>